<organism evidence="1 2">
    <name type="scientific">Nonomuraea helvata</name>
    <dbReference type="NCBI Taxonomy" id="37484"/>
    <lineage>
        <taxon>Bacteria</taxon>
        <taxon>Bacillati</taxon>
        <taxon>Actinomycetota</taxon>
        <taxon>Actinomycetes</taxon>
        <taxon>Streptosporangiales</taxon>
        <taxon>Streptosporangiaceae</taxon>
        <taxon>Nonomuraea</taxon>
    </lineage>
</organism>
<dbReference type="Proteomes" id="UP001589532">
    <property type="component" value="Unassembled WGS sequence"/>
</dbReference>
<dbReference type="InterPro" id="IPR036249">
    <property type="entry name" value="Thioredoxin-like_sf"/>
</dbReference>
<protein>
    <recommendedName>
        <fullName evidence="3">FAD-dependent oxidoreductase</fullName>
    </recommendedName>
</protein>
<dbReference type="Gene3D" id="3.40.30.120">
    <property type="match status" value="1"/>
</dbReference>
<dbReference type="Pfam" id="PF21274">
    <property type="entry name" value="Rng_hyd_C"/>
    <property type="match status" value="1"/>
</dbReference>
<sequence>MLTFDRGRPAPHDAIVEPLATSLRTVRVTTDAAAAGPCTVVDAGGEAHGVYGVQEDTAVLVRPDGYIAARARLSERVEAAGSASAGAASG</sequence>
<evidence type="ECO:0008006" key="3">
    <source>
        <dbReference type="Google" id="ProtNLM"/>
    </source>
</evidence>
<reference evidence="1 2" key="1">
    <citation type="submission" date="2024-09" db="EMBL/GenBank/DDBJ databases">
        <authorList>
            <person name="Sun Q."/>
            <person name="Mori K."/>
        </authorList>
    </citation>
    <scope>NUCLEOTIDE SEQUENCE [LARGE SCALE GENOMIC DNA]</scope>
    <source>
        <strain evidence="1 2">JCM 3143</strain>
    </source>
</reference>
<keyword evidence="2" id="KW-1185">Reference proteome</keyword>
<proteinExistence type="predicted"/>
<gene>
    <name evidence="1" type="ORF">ACFFSA_43765</name>
</gene>
<name>A0ABV5SGT8_9ACTN</name>
<dbReference type="RefSeq" id="WP_345002914.1">
    <property type="nucleotide sequence ID" value="NZ_BAAAXV010000012.1"/>
</dbReference>
<dbReference type="EMBL" id="JBHMBW010000080">
    <property type="protein sequence ID" value="MFB9630033.1"/>
    <property type="molecule type" value="Genomic_DNA"/>
</dbReference>
<accession>A0ABV5SGT8</accession>
<comment type="caution">
    <text evidence="1">The sequence shown here is derived from an EMBL/GenBank/DDBJ whole genome shotgun (WGS) entry which is preliminary data.</text>
</comment>
<evidence type="ECO:0000313" key="2">
    <source>
        <dbReference type="Proteomes" id="UP001589532"/>
    </source>
</evidence>
<evidence type="ECO:0000313" key="1">
    <source>
        <dbReference type="EMBL" id="MFB9630033.1"/>
    </source>
</evidence>
<dbReference type="SUPFAM" id="SSF52833">
    <property type="entry name" value="Thioredoxin-like"/>
    <property type="match status" value="1"/>
</dbReference>